<name>D5Q8F3_CLODI</name>
<proteinExistence type="predicted"/>
<dbReference type="EMBL" id="ADNX01000085">
    <property type="protein sequence ID" value="EFH05808.1"/>
    <property type="molecule type" value="Genomic_DNA"/>
</dbReference>
<evidence type="ECO:0000313" key="2">
    <source>
        <dbReference type="Proteomes" id="UP000003227"/>
    </source>
</evidence>
<accession>D5Q8F3</accession>
<feature type="non-terminal residue" evidence="1">
    <location>
        <position position="1"/>
    </location>
</feature>
<dbReference type="Proteomes" id="UP000003227">
    <property type="component" value="Unassembled WGS sequence"/>
</dbReference>
<dbReference type="AlphaFoldDB" id="D5Q8F3"/>
<sequence>TDTKSKSTETYKNFGKGDGGKAVSQETCPVLYKFNLGWRL</sequence>
<reference evidence="1 2" key="1">
    <citation type="submission" date="2010-05" db="EMBL/GenBank/DDBJ databases">
        <authorList>
            <person name="Qin X."/>
            <person name="Bachman B."/>
            <person name="Battles P."/>
            <person name="Bell A."/>
            <person name="Bess C."/>
            <person name="Bickham C."/>
            <person name="Chaboub L."/>
            <person name="Chen D."/>
            <person name="Coyle M."/>
            <person name="Deiros D.R."/>
            <person name="Dinh H."/>
            <person name="Forbes L."/>
            <person name="Fowler G."/>
            <person name="Francisco L."/>
            <person name="Fu Q."/>
            <person name="Gubbala S."/>
            <person name="Hale W."/>
            <person name="Han Y."/>
            <person name="Hemphill L."/>
            <person name="Highlander S.K."/>
            <person name="Hirani K."/>
            <person name="Hogues M."/>
            <person name="Jackson L."/>
            <person name="Jakkamsetti A."/>
            <person name="Javaid M."/>
            <person name="Jiang H."/>
            <person name="Korchina V."/>
            <person name="Kovar C."/>
            <person name="Lara F."/>
            <person name="Lee S."/>
            <person name="Mata R."/>
            <person name="Mathew T."/>
            <person name="Moen C."/>
            <person name="Morales K."/>
            <person name="Munidasa M."/>
            <person name="Nazareth L."/>
            <person name="Ngo R."/>
            <person name="Nguyen L."/>
            <person name="Okwuonu G."/>
            <person name="Ongeri F."/>
            <person name="Patil S."/>
            <person name="Petrosino J."/>
            <person name="Pham C."/>
            <person name="Pham P."/>
            <person name="Pu L.-L."/>
            <person name="Puazo M."/>
            <person name="Raj R."/>
            <person name="Reid J."/>
            <person name="Rouhana J."/>
            <person name="Saada N."/>
            <person name="Shang Y."/>
            <person name="Simmons D."/>
            <person name="Thornton R."/>
            <person name="Warren J."/>
            <person name="Weissenberger G."/>
            <person name="Zhang J."/>
            <person name="Zhang L."/>
            <person name="Zhou C."/>
            <person name="Zhu D."/>
            <person name="Muzny D."/>
            <person name="Worley K."/>
            <person name="Gibbs R."/>
        </authorList>
    </citation>
    <scope>NUCLEOTIDE SEQUENCE [LARGE SCALE GENOMIC DNA]</scope>
    <source>
        <strain evidence="1 2">NAP08</strain>
    </source>
</reference>
<dbReference type="HOGENOM" id="CLU_3281518_0_0_9"/>
<protein>
    <submittedName>
        <fullName evidence="1">Uncharacterized protein</fullName>
    </submittedName>
</protein>
<evidence type="ECO:0000313" key="1">
    <source>
        <dbReference type="EMBL" id="EFH05808.1"/>
    </source>
</evidence>
<gene>
    <name evidence="1" type="ORF">HMPREF0220_3187</name>
</gene>
<organism evidence="1 2">
    <name type="scientific">Clostridioides difficile NAP08</name>
    <dbReference type="NCBI Taxonomy" id="525259"/>
    <lineage>
        <taxon>Bacteria</taxon>
        <taxon>Bacillati</taxon>
        <taxon>Bacillota</taxon>
        <taxon>Clostridia</taxon>
        <taxon>Peptostreptococcales</taxon>
        <taxon>Peptostreptococcaceae</taxon>
        <taxon>Clostridioides</taxon>
    </lineage>
</organism>
<comment type="caution">
    <text evidence="1">The sequence shown here is derived from an EMBL/GenBank/DDBJ whole genome shotgun (WGS) entry which is preliminary data.</text>
</comment>